<keyword evidence="6" id="KW-0675">Receptor</keyword>
<keyword evidence="10" id="KW-1185">Reference proteome</keyword>
<feature type="transmembrane region" description="Helical" evidence="8">
    <location>
        <begin position="105"/>
        <end position="131"/>
    </location>
</feature>
<name>A0A3Q3Q560_MONAL</name>
<dbReference type="Gene3D" id="1.20.1070.10">
    <property type="entry name" value="Rhodopsin 7-helix transmembrane proteins"/>
    <property type="match status" value="2"/>
</dbReference>
<keyword evidence="7" id="KW-0807">Transducer</keyword>
<evidence type="ECO:0000256" key="3">
    <source>
        <dbReference type="ARBA" id="ARBA00022989"/>
    </source>
</evidence>
<protein>
    <recommendedName>
        <fullName evidence="11">G-protein coupled receptors family 1 profile domain-containing protein</fullName>
    </recommendedName>
</protein>
<evidence type="ECO:0000256" key="7">
    <source>
        <dbReference type="ARBA" id="ARBA00023224"/>
    </source>
</evidence>
<evidence type="ECO:0000256" key="1">
    <source>
        <dbReference type="ARBA" id="ARBA00004141"/>
    </source>
</evidence>
<keyword evidence="5 8" id="KW-0472">Membrane</keyword>
<comment type="subcellular location">
    <subcellularLocation>
        <location evidence="1">Membrane</location>
        <topology evidence="1">Multi-pass membrane protein</topology>
    </subcellularLocation>
</comment>
<dbReference type="AlphaFoldDB" id="A0A3Q3Q560"/>
<proteinExistence type="predicted"/>
<dbReference type="SUPFAM" id="SSF81321">
    <property type="entry name" value="Family A G protein-coupled receptor-like"/>
    <property type="match status" value="1"/>
</dbReference>
<evidence type="ECO:0000313" key="10">
    <source>
        <dbReference type="Proteomes" id="UP000261600"/>
    </source>
</evidence>
<keyword evidence="4" id="KW-0297">G-protein coupled receptor</keyword>
<feature type="transmembrane region" description="Helical" evidence="8">
    <location>
        <begin position="175"/>
        <end position="198"/>
    </location>
</feature>
<evidence type="ECO:0000256" key="4">
    <source>
        <dbReference type="ARBA" id="ARBA00023040"/>
    </source>
</evidence>
<feature type="transmembrane region" description="Helical" evidence="8">
    <location>
        <begin position="25"/>
        <end position="46"/>
    </location>
</feature>
<dbReference type="InterPro" id="IPR050125">
    <property type="entry name" value="GPCR_opsins"/>
</dbReference>
<dbReference type="InterPro" id="IPR000276">
    <property type="entry name" value="GPCR_Rhodpsn"/>
</dbReference>
<dbReference type="GO" id="GO:0004930">
    <property type="term" value="F:G protein-coupled receptor activity"/>
    <property type="evidence" value="ECO:0007669"/>
    <property type="project" value="UniProtKB-KW"/>
</dbReference>
<dbReference type="Ensembl" id="ENSMALT00000004799.1">
    <property type="protein sequence ID" value="ENSMALP00000004690.1"/>
    <property type="gene ID" value="ENSMALG00000003390.1"/>
</dbReference>
<evidence type="ECO:0000256" key="2">
    <source>
        <dbReference type="ARBA" id="ARBA00022692"/>
    </source>
</evidence>
<evidence type="ECO:0008006" key="11">
    <source>
        <dbReference type="Google" id="ProtNLM"/>
    </source>
</evidence>
<dbReference type="Proteomes" id="UP000261600">
    <property type="component" value="Unplaced"/>
</dbReference>
<organism evidence="9 10">
    <name type="scientific">Monopterus albus</name>
    <name type="common">Swamp eel</name>
    <dbReference type="NCBI Taxonomy" id="43700"/>
    <lineage>
        <taxon>Eukaryota</taxon>
        <taxon>Metazoa</taxon>
        <taxon>Chordata</taxon>
        <taxon>Craniata</taxon>
        <taxon>Vertebrata</taxon>
        <taxon>Euteleostomi</taxon>
        <taxon>Actinopterygii</taxon>
        <taxon>Neopterygii</taxon>
        <taxon>Teleostei</taxon>
        <taxon>Neoteleostei</taxon>
        <taxon>Acanthomorphata</taxon>
        <taxon>Anabantaria</taxon>
        <taxon>Synbranchiformes</taxon>
        <taxon>Synbranchidae</taxon>
        <taxon>Monopterus</taxon>
    </lineage>
</organism>
<reference evidence="9" key="2">
    <citation type="submission" date="2025-09" db="UniProtKB">
        <authorList>
            <consortium name="Ensembl"/>
        </authorList>
    </citation>
    <scope>IDENTIFICATION</scope>
</reference>
<accession>A0A3Q3Q560</accession>
<evidence type="ECO:0000256" key="8">
    <source>
        <dbReference type="SAM" id="Phobius"/>
    </source>
</evidence>
<keyword evidence="2 8" id="KW-0812">Transmembrane</keyword>
<sequence>MGNPSETFSSFVSTMSKEHDILMGSLYSVFFIQSLMGNCILLLVAYHRWSALKPAEFFIINLSISDFFIPTGNIISCYTGTFESPLIIGTACCTDWHAPSHELSALSYIACLFVFCYALPCTIIFLSYTFILLTVQGPRQAVQQHVSLQTKDRQCTRSRCQGQRMSVDATQVPSAVFALAAAFAKSFTIYNLIVYLLCNFRECLYRNTSTTEDQQRKSIRNKDISISTHLSNGQQECLHCTENTKLGHVTTPQRTVCILTGSTCRELTVSQLSAKVQADFL</sequence>
<dbReference type="GO" id="GO:0016020">
    <property type="term" value="C:membrane"/>
    <property type="evidence" value="ECO:0007669"/>
    <property type="project" value="UniProtKB-SubCell"/>
</dbReference>
<keyword evidence="3 8" id="KW-1133">Transmembrane helix</keyword>
<dbReference type="PRINTS" id="PR00237">
    <property type="entry name" value="GPCRRHODOPSN"/>
</dbReference>
<evidence type="ECO:0000256" key="6">
    <source>
        <dbReference type="ARBA" id="ARBA00023170"/>
    </source>
</evidence>
<evidence type="ECO:0000256" key="5">
    <source>
        <dbReference type="ARBA" id="ARBA00023136"/>
    </source>
</evidence>
<evidence type="ECO:0000313" key="9">
    <source>
        <dbReference type="Ensembl" id="ENSMALP00000004690.1"/>
    </source>
</evidence>
<dbReference type="PANTHER" id="PTHR24240">
    <property type="entry name" value="OPSIN"/>
    <property type="match status" value="1"/>
</dbReference>
<reference evidence="9" key="1">
    <citation type="submission" date="2025-08" db="UniProtKB">
        <authorList>
            <consortium name="Ensembl"/>
        </authorList>
    </citation>
    <scope>IDENTIFICATION</scope>
</reference>